<feature type="active site" description="Proton donor" evidence="6">
    <location>
        <position position="68"/>
    </location>
</feature>
<dbReference type="OrthoDB" id="9801109at2"/>
<feature type="binding site" evidence="7">
    <location>
        <position position="8"/>
    </location>
    <ligand>
        <name>Fe cation</name>
        <dbReference type="ChEBI" id="CHEBI:24875"/>
        <label>1</label>
    </ligand>
</feature>
<evidence type="ECO:0000256" key="7">
    <source>
        <dbReference type="PIRSR" id="PIRSR004789-51"/>
    </source>
</evidence>
<dbReference type="PANTHER" id="PTHR36303">
    <property type="entry name" value="2',3'-CYCLIC-NUCLEOTIDE 2'-PHOSPHODIESTERASE"/>
    <property type="match status" value="1"/>
</dbReference>
<evidence type="ECO:0000256" key="3">
    <source>
        <dbReference type="ARBA" id="ARBA00022801"/>
    </source>
</evidence>
<organism evidence="8 9">
    <name type="scientific">Salinicoccus sediminis</name>
    <dbReference type="NCBI Taxonomy" id="1432562"/>
    <lineage>
        <taxon>Bacteria</taxon>
        <taxon>Bacillati</taxon>
        <taxon>Bacillota</taxon>
        <taxon>Bacilli</taxon>
        <taxon>Bacillales</taxon>
        <taxon>Staphylococcaceae</taxon>
        <taxon>Salinicoccus</taxon>
    </lineage>
</organism>
<evidence type="ECO:0000256" key="1">
    <source>
        <dbReference type="ARBA" id="ARBA00001965"/>
    </source>
</evidence>
<feature type="binding site" evidence="7">
    <location>
        <position position="40"/>
    </location>
    <ligand>
        <name>Fe cation</name>
        <dbReference type="ChEBI" id="CHEBI:24875"/>
        <label>1</label>
    </ligand>
</feature>
<dbReference type="PATRIC" id="fig|1432562.3.peg.75"/>
<keyword evidence="9" id="KW-1185">Reference proteome</keyword>
<keyword evidence="2 7" id="KW-0479">Metal-binding</keyword>
<dbReference type="FunFam" id="3.60.21.10:FF:000016">
    <property type="entry name" value="Putative metallophosphoesterase"/>
    <property type="match status" value="1"/>
</dbReference>
<name>A0A0M2SQT2_9STAP</name>
<feature type="binding site" evidence="7">
    <location>
        <position position="39"/>
    </location>
    <ligand>
        <name>Fe cation</name>
        <dbReference type="ChEBI" id="CHEBI:24875"/>
        <label>1</label>
    </ligand>
</feature>
<dbReference type="GO" id="GO:0004113">
    <property type="term" value="F:2',3'-cyclic-nucleotide 3'-phosphodiesterase activity"/>
    <property type="evidence" value="ECO:0007669"/>
    <property type="project" value="TreeGrafter"/>
</dbReference>
<dbReference type="InterPro" id="IPR005235">
    <property type="entry name" value="YmdB-like"/>
</dbReference>
<feature type="binding site" evidence="7">
    <location>
        <position position="175"/>
    </location>
    <ligand>
        <name>Fe cation</name>
        <dbReference type="ChEBI" id="CHEBI:24875"/>
        <label>1</label>
    </ligand>
</feature>
<dbReference type="Proteomes" id="UP000034287">
    <property type="component" value="Unassembled WGS sequence"/>
</dbReference>
<dbReference type="GO" id="GO:0046872">
    <property type="term" value="F:metal ion binding"/>
    <property type="evidence" value="ECO:0007669"/>
    <property type="project" value="UniProtKB-KW"/>
</dbReference>
<keyword evidence="3" id="KW-0378">Hydrolase</keyword>
<dbReference type="RefSeq" id="WP_046510922.1">
    <property type="nucleotide sequence ID" value="NZ_LAYZ01000001.1"/>
</dbReference>
<dbReference type="Gene3D" id="3.60.21.10">
    <property type="match status" value="1"/>
</dbReference>
<feature type="binding site" evidence="7">
    <location>
        <position position="67"/>
    </location>
    <ligand>
        <name>Fe cation</name>
        <dbReference type="ChEBI" id="CHEBI:24875"/>
        <label>2</label>
    </ligand>
</feature>
<keyword evidence="4" id="KW-0408">Iron</keyword>
<dbReference type="PIRSF" id="PIRSF004789">
    <property type="entry name" value="DR1281"/>
    <property type="match status" value="1"/>
</dbReference>
<dbReference type="PANTHER" id="PTHR36303:SF1">
    <property type="entry name" value="2',3'-CYCLIC-NUCLEOTIDE 2'-PHOSPHODIESTERASE"/>
    <property type="match status" value="1"/>
</dbReference>
<gene>
    <name evidence="8" type="ORF">WN59_00375</name>
</gene>
<dbReference type="SUPFAM" id="SSF56300">
    <property type="entry name" value="Metallo-dependent phosphatases"/>
    <property type="match status" value="1"/>
</dbReference>
<dbReference type="STRING" id="1432562.WN59_00375"/>
<dbReference type="Pfam" id="PF13277">
    <property type="entry name" value="YmdB"/>
    <property type="match status" value="1"/>
</dbReference>
<evidence type="ECO:0000313" key="8">
    <source>
        <dbReference type="EMBL" id="KKK35332.1"/>
    </source>
</evidence>
<sequence length="257" mass="28761">MRILFIGDIVGKVGRRMLSENLMDLKKEHGANFTIVNGENAAHGKGITERIYKEILGYGADFITLGNHTFAKREIYDVLDRDVRMIRPANYPEGAPGRGYGIVNVNGRRLLIMNLQGRSFMPAIDCPFKKADAILEHVEADEVFVDFHSETTSESLAMGHYLDGRVDAVVGTHTHVQTNDEQVLPDGTKYITDVGMTGFKDGILGIRKEEVIDRFLHQLPVRHNVPEEGTGVLSGVIIDTKTHKIDKIRIEEKRARP</sequence>
<accession>A0A0M2SQT2</accession>
<evidence type="ECO:0000256" key="2">
    <source>
        <dbReference type="ARBA" id="ARBA00022723"/>
    </source>
</evidence>
<proteinExistence type="inferred from homology"/>
<dbReference type="AlphaFoldDB" id="A0A0M2SQT2"/>
<reference evidence="8 9" key="1">
    <citation type="submission" date="2015-04" db="EMBL/GenBank/DDBJ databases">
        <title>Taxonomic description and genome sequence of Salinicoccus sediminis sp. nov., a novel hyper halotolerant bacterium isolated from marine sediment.</title>
        <authorList>
            <person name="Mathan Kumar R."/>
            <person name="Kaur G."/>
            <person name="Kumar N."/>
            <person name="Kumar A."/>
            <person name="Singh N.K."/>
            <person name="Kaur N."/>
            <person name="Mayilraj S."/>
        </authorList>
    </citation>
    <scope>NUCLEOTIDE SEQUENCE [LARGE SCALE GENOMIC DNA]</scope>
    <source>
        <strain evidence="8 9">SV-16</strain>
    </source>
</reference>
<comment type="similarity">
    <text evidence="5">Belongs to the YmdB-like family.</text>
</comment>
<protein>
    <submittedName>
        <fullName evidence="8">Metallophosphoesterase</fullName>
    </submittedName>
</protein>
<evidence type="ECO:0000256" key="4">
    <source>
        <dbReference type="ARBA" id="ARBA00023004"/>
    </source>
</evidence>
<dbReference type="EMBL" id="LAYZ01000001">
    <property type="protein sequence ID" value="KKK35332.1"/>
    <property type="molecule type" value="Genomic_DNA"/>
</dbReference>
<dbReference type="InterPro" id="IPR029052">
    <property type="entry name" value="Metallo-depent_PP-like"/>
</dbReference>
<feature type="binding site" evidence="7">
    <location>
        <position position="39"/>
    </location>
    <ligand>
        <name>Fe cation</name>
        <dbReference type="ChEBI" id="CHEBI:24875"/>
        <label>2</label>
    </ligand>
</feature>
<feature type="binding site" evidence="7">
    <location>
        <position position="173"/>
    </location>
    <ligand>
        <name>Fe cation</name>
        <dbReference type="ChEBI" id="CHEBI:24875"/>
        <label>2</label>
    </ligand>
</feature>
<comment type="caution">
    <text evidence="8">The sequence shown here is derived from an EMBL/GenBank/DDBJ whole genome shotgun (WGS) entry which is preliminary data.</text>
</comment>
<evidence type="ECO:0000313" key="9">
    <source>
        <dbReference type="Proteomes" id="UP000034287"/>
    </source>
</evidence>
<feature type="binding site" evidence="7">
    <location>
        <position position="148"/>
    </location>
    <ligand>
        <name>Fe cation</name>
        <dbReference type="ChEBI" id="CHEBI:24875"/>
        <label>2</label>
    </ligand>
</feature>
<comment type="cofactor">
    <cofactor evidence="1">
        <name>Fe(3+)</name>
        <dbReference type="ChEBI" id="CHEBI:29034"/>
    </cofactor>
</comment>
<dbReference type="NCBIfam" id="TIGR00282">
    <property type="entry name" value="TIGR00282 family metallophosphoesterase"/>
    <property type="match status" value="1"/>
</dbReference>
<evidence type="ECO:0000256" key="5">
    <source>
        <dbReference type="ARBA" id="ARBA00061401"/>
    </source>
</evidence>
<evidence type="ECO:0000256" key="6">
    <source>
        <dbReference type="PIRSR" id="PIRSR004789-50"/>
    </source>
</evidence>